<feature type="compositionally biased region" description="Basic and acidic residues" evidence="1">
    <location>
        <begin position="99"/>
        <end position="118"/>
    </location>
</feature>
<sequence>MKKTCTCWVTQETRISVDRPPQAKTKEHCETSSEKNEITLGAQGEKKRTRRCSICDLYSAYNSVTCPTKENNKDRLELKKNKKRGRLLGAKNNKNKSVHGNDREMHEEKMKENRRLLEDCSYTQSVSHSEDDDENVDEANLV</sequence>
<dbReference type="Gramene" id="KXG34801">
    <property type="protein sequence ID" value="KXG34801"/>
    <property type="gene ID" value="SORBI_3002G094000"/>
</dbReference>
<protein>
    <recommendedName>
        <fullName evidence="4">Protein FAR1-RELATED SEQUENCE</fullName>
    </recommendedName>
</protein>
<dbReference type="Proteomes" id="UP000000768">
    <property type="component" value="Chromosome 2"/>
</dbReference>
<evidence type="ECO:0000256" key="1">
    <source>
        <dbReference type="SAM" id="MobiDB-lite"/>
    </source>
</evidence>
<evidence type="ECO:0008006" key="4">
    <source>
        <dbReference type="Google" id="ProtNLM"/>
    </source>
</evidence>
<dbReference type="EMBL" id="CM000761">
    <property type="protein sequence ID" value="KXG34801.1"/>
    <property type="molecule type" value="Genomic_DNA"/>
</dbReference>
<dbReference type="InParanoid" id="A0A1B6QA92"/>
<organism evidence="2 3">
    <name type="scientific">Sorghum bicolor</name>
    <name type="common">Sorghum</name>
    <name type="synonym">Sorghum vulgare</name>
    <dbReference type="NCBI Taxonomy" id="4558"/>
    <lineage>
        <taxon>Eukaryota</taxon>
        <taxon>Viridiplantae</taxon>
        <taxon>Streptophyta</taxon>
        <taxon>Embryophyta</taxon>
        <taxon>Tracheophyta</taxon>
        <taxon>Spermatophyta</taxon>
        <taxon>Magnoliopsida</taxon>
        <taxon>Liliopsida</taxon>
        <taxon>Poales</taxon>
        <taxon>Poaceae</taxon>
        <taxon>PACMAD clade</taxon>
        <taxon>Panicoideae</taxon>
        <taxon>Andropogonodae</taxon>
        <taxon>Andropogoneae</taxon>
        <taxon>Sorghinae</taxon>
        <taxon>Sorghum</taxon>
    </lineage>
</organism>
<feature type="compositionally biased region" description="Basic and acidic residues" evidence="1">
    <location>
        <begin position="24"/>
        <end position="37"/>
    </location>
</feature>
<name>A0A1B6QA92_SORBI</name>
<feature type="region of interest" description="Disordered" evidence="1">
    <location>
        <begin position="71"/>
        <end position="142"/>
    </location>
</feature>
<gene>
    <name evidence="2" type="ORF">SORBI_3002G094000</name>
</gene>
<feature type="region of interest" description="Disordered" evidence="1">
    <location>
        <begin position="18"/>
        <end position="48"/>
    </location>
</feature>
<proteinExistence type="predicted"/>
<reference evidence="3" key="2">
    <citation type="journal article" date="2018" name="Plant J.">
        <title>The Sorghum bicolor reference genome: improved assembly, gene annotations, a transcriptome atlas, and signatures of genome organization.</title>
        <authorList>
            <person name="McCormick R.F."/>
            <person name="Truong S.K."/>
            <person name="Sreedasyam A."/>
            <person name="Jenkins J."/>
            <person name="Shu S."/>
            <person name="Sims D."/>
            <person name="Kennedy M."/>
            <person name="Amirebrahimi M."/>
            <person name="Weers B.D."/>
            <person name="McKinley B."/>
            <person name="Mattison A."/>
            <person name="Morishige D.T."/>
            <person name="Grimwood J."/>
            <person name="Schmutz J."/>
            <person name="Mullet J.E."/>
        </authorList>
    </citation>
    <scope>NUCLEOTIDE SEQUENCE [LARGE SCALE GENOMIC DNA]</scope>
    <source>
        <strain evidence="3">cv. BTx623</strain>
    </source>
</reference>
<reference evidence="2 3" key="1">
    <citation type="journal article" date="2009" name="Nature">
        <title>The Sorghum bicolor genome and the diversification of grasses.</title>
        <authorList>
            <person name="Paterson A.H."/>
            <person name="Bowers J.E."/>
            <person name="Bruggmann R."/>
            <person name="Dubchak I."/>
            <person name="Grimwood J."/>
            <person name="Gundlach H."/>
            <person name="Haberer G."/>
            <person name="Hellsten U."/>
            <person name="Mitros T."/>
            <person name="Poliakov A."/>
            <person name="Schmutz J."/>
            <person name="Spannagl M."/>
            <person name="Tang H."/>
            <person name="Wang X."/>
            <person name="Wicker T."/>
            <person name="Bharti A.K."/>
            <person name="Chapman J."/>
            <person name="Feltus F.A."/>
            <person name="Gowik U."/>
            <person name="Grigoriev I.V."/>
            <person name="Lyons E."/>
            <person name="Maher C.A."/>
            <person name="Martis M."/>
            <person name="Narechania A."/>
            <person name="Otillar R.P."/>
            <person name="Penning B.W."/>
            <person name="Salamov A.A."/>
            <person name="Wang Y."/>
            <person name="Zhang L."/>
            <person name="Carpita N.C."/>
            <person name="Freeling M."/>
            <person name="Gingle A.R."/>
            <person name="Hash C.T."/>
            <person name="Keller B."/>
            <person name="Klein P."/>
            <person name="Kresovich S."/>
            <person name="McCann M.C."/>
            <person name="Ming R."/>
            <person name="Peterson D.G."/>
            <person name="Mehboob-ur-Rahman"/>
            <person name="Ware D."/>
            <person name="Westhoff P."/>
            <person name="Mayer K.F."/>
            <person name="Messing J."/>
            <person name="Rokhsar D.S."/>
        </authorList>
    </citation>
    <scope>NUCLEOTIDE SEQUENCE [LARGE SCALE GENOMIC DNA]</scope>
    <source>
        <strain evidence="3">cv. BTx623</strain>
    </source>
</reference>
<accession>A0A1B6QA92</accession>
<evidence type="ECO:0000313" key="2">
    <source>
        <dbReference type="EMBL" id="KXG34801.1"/>
    </source>
</evidence>
<dbReference type="OMA" id="DREMHEE"/>
<feature type="compositionally biased region" description="Acidic residues" evidence="1">
    <location>
        <begin position="130"/>
        <end position="142"/>
    </location>
</feature>
<dbReference type="STRING" id="4558.A0A1B6QA92"/>
<keyword evidence="3" id="KW-1185">Reference proteome</keyword>
<evidence type="ECO:0000313" key="3">
    <source>
        <dbReference type="Proteomes" id="UP000000768"/>
    </source>
</evidence>
<dbReference type="AlphaFoldDB" id="A0A1B6QA92"/>